<proteinExistence type="predicted"/>
<organism evidence="1 2">
    <name type="scientific">Trichothecium roseum</name>
    <dbReference type="NCBI Taxonomy" id="47278"/>
    <lineage>
        <taxon>Eukaryota</taxon>
        <taxon>Fungi</taxon>
        <taxon>Dikarya</taxon>
        <taxon>Ascomycota</taxon>
        <taxon>Pezizomycotina</taxon>
        <taxon>Sordariomycetes</taxon>
        <taxon>Hypocreomycetidae</taxon>
        <taxon>Hypocreales</taxon>
        <taxon>Hypocreales incertae sedis</taxon>
        <taxon>Trichothecium</taxon>
    </lineage>
</organism>
<accession>A0ACC0US43</accession>
<sequence>MKYSMVLGLAGLTSTVMAHPKPRAQPHNGGSVLSKRGVDLSKYTLPSYSSYTKSSVVKSSKSGAASVTGSDYLEVARNLAKEVAPGAEFRVVEDHYVSGNGVAHVNLKQTVHGIDIDNADLNVNVKDGKVFSYGSSFFDGELPKASPLQKRDYASPVDALKGAIDVLGLPLQASSAVTAQEKKQAPGATEHVTLKGTAGAVSNPEARLVYFNAGKDGLKLTWRVETDVLDNWLLTYVNADDTTQVHGVVDYVSDLATYEVYPWNINDPTEGDRKVVEDPWVTESSYYTWQSDGATNYTVTRGNNAAAQNNPSGGDSWEDNYRPDAGEKLAFEYPFSLEETDTDAYIDASVAQLFYTSNRYHDLLYLLGFDEAAGNFQADNNGKGGAGGDFAILNAQDGSGTNNANFATPPDGGNGRMRMYLWDTAQPERDCSFEAGVVIHEFTHGLSNRLTGGPANAGCLPGGESGGMGEGWSDFFATAVRLKPDDTSSTDYAMGAWVANDPKGIREHLYSTSTDTNPFTFSSIDEYIDQGVHALGNIWATFLYELLWKLIETHGKNDSDLPNLDSNGVPDDGKFLAMKLVLDGLALQPCNPDFIAARDGIVDADKALTDGANACDIWTAFAKRGLGANAKNSGTHTDDFELPEGVC</sequence>
<gene>
    <name evidence="1" type="ORF">N3K66_008648</name>
</gene>
<evidence type="ECO:0000313" key="1">
    <source>
        <dbReference type="EMBL" id="KAI9896476.1"/>
    </source>
</evidence>
<protein>
    <submittedName>
        <fullName evidence="1">Uncharacterized protein</fullName>
    </submittedName>
</protein>
<name>A0ACC0US43_9HYPO</name>
<dbReference type="Proteomes" id="UP001163324">
    <property type="component" value="Chromosome 9"/>
</dbReference>
<dbReference type="EMBL" id="CM047948">
    <property type="protein sequence ID" value="KAI9896476.1"/>
    <property type="molecule type" value="Genomic_DNA"/>
</dbReference>
<reference evidence="1" key="1">
    <citation type="submission" date="2022-10" db="EMBL/GenBank/DDBJ databases">
        <title>Complete Genome of Trichothecium roseum strain YXFP-22015, a Plant Pathogen Isolated from Citrus.</title>
        <authorList>
            <person name="Wang Y."/>
            <person name="Zhu L."/>
        </authorList>
    </citation>
    <scope>NUCLEOTIDE SEQUENCE</scope>
    <source>
        <strain evidence="1">YXFP-22015</strain>
    </source>
</reference>
<evidence type="ECO:0000313" key="2">
    <source>
        <dbReference type="Proteomes" id="UP001163324"/>
    </source>
</evidence>
<keyword evidence="2" id="KW-1185">Reference proteome</keyword>
<comment type="caution">
    <text evidence="1">The sequence shown here is derived from an EMBL/GenBank/DDBJ whole genome shotgun (WGS) entry which is preliminary data.</text>
</comment>